<reference evidence="7" key="1">
    <citation type="journal article" date="2020" name="Fungal Divers.">
        <title>Resolving the Mortierellaceae phylogeny through synthesis of multi-gene phylogenetics and phylogenomics.</title>
        <authorList>
            <person name="Vandepol N."/>
            <person name="Liber J."/>
            <person name="Desiro A."/>
            <person name="Na H."/>
            <person name="Kennedy M."/>
            <person name="Barry K."/>
            <person name="Grigoriev I.V."/>
            <person name="Miller A.N."/>
            <person name="O'Donnell K."/>
            <person name="Stajich J.E."/>
            <person name="Bonito G."/>
        </authorList>
    </citation>
    <scope>NUCLEOTIDE SEQUENCE</scope>
    <source>
        <strain evidence="7">NVP1</strain>
    </source>
</reference>
<evidence type="ECO:0000313" key="8">
    <source>
        <dbReference type="Proteomes" id="UP000696485"/>
    </source>
</evidence>
<feature type="region of interest" description="Disordered" evidence="5">
    <location>
        <begin position="718"/>
        <end position="742"/>
    </location>
</feature>
<feature type="region of interest" description="Disordered" evidence="5">
    <location>
        <begin position="376"/>
        <end position="410"/>
    </location>
</feature>
<dbReference type="InterPro" id="IPR026859">
    <property type="entry name" value="Myosin-bd"/>
</dbReference>
<dbReference type="Pfam" id="PF12632">
    <property type="entry name" value="Vezatin"/>
    <property type="match status" value="1"/>
</dbReference>
<dbReference type="GO" id="GO:0017022">
    <property type="term" value="F:myosin binding"/>
    <property type="evidence" value="ECO:0007669"/>
    <property type="project" value="InterPro"/>
</dbReference>
<feature type="compositionally biased region" description="Low complexity" evidence="5">
    <location>
        <begin position="389"/>
        <end position="410"/>
    </location>
</feature>
<evidence type="ECO:0000256" key="1">
    <source>
        <dbReference type="ARBA" id="ARBA00004308"/>
    </source>
</evidence>
<evidence type="ECO:0000259" key="6">
    <source>
        <dbReference type="Pfam" id="PF12632"/>
    </source>
</evidence>
<evidence type="ECO:0000256" key="3">
    <source>
        <dbReference type="ARBA" id="ARBA00022989"/>
    </source>
</evidence>
<comment type="subcellular location">
    <subcellularLocation>
        <location evidence="1">Endomembrane system</location>
    </subcellularLocation>
</comment>
<keyword evidence="2" id="KW-0812">Transmembrane</keyword>
<sequence length="764" mass="85501">MSEVVPEEPPLAQNLQDIHRLLQEQIAAQTITKQDAPATMMGSAVGMVESFFEYISHTFTPAATDADDAQFEERFKYFICTSPFLNKNATLQTVRDQRIYLDTPVTSEISSAITPARFGLTVGAGSFAFLFMRMVIARVNVKGWAWLQPVLNRIVNGQKRRSQTLYNQALQSLQHLVHQCQTLDVKVNRAITAIQDLETHSRTQRLSNNMTPISRLELASRMRQCNIIRAQLAASLLKTGSLFQQSTETLQSHIDHKRLSTLLDMYNISPSSRSNSPVELETERRASLYLSLPSPDDLNRTDEPLTTSPDTLPPTNATLYPNNQGPLPRPTLNRRSRTLNTGSGRNKRNSFQGSNMTIATGNLDLPASRRRLVRRHTSWSASEGEESDSGSVMSPRSSIYTHTTPSSTSSPTELAILMALRKDFQRMHGFRREFLCELLSIRKKSQRGHAGVNALKDYDRNWIVVRNVLQRSINSIASIVSELNMAMEVDPNNLPKIDTFGLGSFVYDSRFQPFAQRLSSLEERVKDVQTKLFICQDDIKDSNQPDQPDTEKQLMLESQFNSISQDIAVLAAEWQQGQLALGSALKPHITDLASPTSTSAATTAVGTPEMPGKSRSSNEDRLSRISSVADSVDGADESGDSGLGLDIGRRSFSGKGSPSSPSSITSFSTSRERLHRRNLQVRQSVEMIRKSNEIWREHDQQQLLHQQQQPQRHLLHMNDSHECTPPYQPRSSSLAHRRTSSNRNSVVFEDEVVSSPIESTTGFF</sequence>
<evidence type="ECO:0000256" key="2">
    <source>
        <dbReference type="ARBA" id="ARBA00022692"/>
    </source>
</evidence>
<gene>
    <name evidence="7" type="ORF">BG006_009150</name>
</gene>
<feature type="domain" description="Myosin-binding" evidence="6">
    <location>
        <begin position="141"/>
        <end position="282"/>
    </location>
</feature>
<feature type="compositionally biased region" description="Low complexity" evidence="5">
    <location>
        <begin position="593"/>
        <end position="604"/>
    </location>
</feature>
<feature type="compositionally biased region" description="Low complexity" evidence="5">
    <location>
        <begin position="651"/>
        <end position="669"/>
    </location>
</feature>
<evidence type="ECO:0000313" key="7">
    <source>
        <dbReference type="EMBL" id="KAF9327567.1"/>
    </source>
</evidence>
<feature type="region of interest" description="Disordered" evidence="5">
    <location>
        <begin position="289"/>
        <end position="360"/>
    </location>
</feature>
<keyword evidence="4" id="KW-0472">Membrane</keyword>
<protein>
    <recommendedName>
        <fullName evidence="6">Myosin-binding domain-containing protein</fullName>
    </recommendedName>
</protein>
<dbReference type="EMBL" id="JAAAUY010000651">
    <property type="protein sequence ID" value="KAF9327567.1"/>
    <property type="molecule type" value="Genomic_DNA"/>
</dbReference>
<dbReference type="Proteomes" id="UP000696485">
    <property type="component" value="Unassembled WGS sequence"/>
</dbReference>
<feature type="compositionally biased region" description="Polar residues" evidence="5">
    <location>
        <begin position="316"/>
        <end position="325"/>
    </location>
</feature>
<feature type="region of interest" description="Disordered" evidence="5">
    <location>
        <begin position="593"/>
        <end position="675"/>
    </location>
</feature>
<name>A0A9P5VJN3_9FUNG</name>
<keyword evidence="3" id="KW-1133">Transmembrane helix</keyword>
<accession>A0A9P5VJN3</accession>
<organism evidence="7 8">
    <name type="scientific">Podila minutissima</name>
    <dbReference type="NCBI Taxonomy" id="64525"/>
    <lineage>
        <taxon>Eukaryota</taxon>
        <taxon>Fungi</taxon>
        <taxon>Fungi incertae sedis</taxon>
        <taxon>Mucoromycota</taxon>
        <taxon>Mortierellomycotina</taxon>
        <taxon>Mortierellomycetes</taxon>
        <taxon>Mortierellales</taxon>
        <taxon>Mortierellaceae</taxon>
        <taxon>Podila</taxon>
    </lineage>
</organism>
<feature type="compositionally biased region" description="Polar residues" evidence="5">
    <location>
        <begin position="338"/>
        <end position="360"/>
    </location>
</feature>
<evidence type="ECO:0000256" key="5">
    <source>
        <dbReference type="SAM" id="MobiDB-lite"/>
    </source>
</evidence>
<keyword evidence="8" id="KW-1185">Reference proteome</keyword>
<dbReference type="AlphaFoldDB" id="A0A9P5VJN3"/>
<comment type="caution">
    <text evidence="7">The sequence shown here is derived from an EMBL/GenBank/DDBJ whole genome shotgun (WGS) entry which is preliminary data.</text>
</comment>
<evidence type="ECO:0000256" key="4">
    <source>
        <dbReference type="ARBA" id="ARBA00023136"/>
    </source>
</evidence>
<feature type="compositionally biased region" description="Low complexity" evidence="5">
    <location>
        <begin position="304"/>
        <end position="315"/>
    </location>
</feature>
<dbReference type="GO" id="GO:0012505">
    <property type="term" value="C:endomembrane system"/>
    <property type="evidence" value="ECO:0007669"/>
    <property type="project" value="UniProtKB-SubCell"/>
</dbReference>
<proteinExistence type="predicted"/>